<gene>
    <name evidence="3" type="ORF">ABII15_35225</name>
</gene>
<keyword evidence="2" id="KW-1133">Transmembrane helix</keyword>
<dbReference type="EMBL" id="CP159534">
    <property type="protein sequence ID" value="XCJ74901.1"/>
    <property type="molecule type" value="Genomic_DNA"/>
</dbReference>
<evidence type="ECO:0000256" key="2">
    <source>
        <dbReference type="SAM" id="Phobius"/>
    </source>
</evidence>
<feature type="transmembrane region" description="Helical" evidence="2">
    <location>
        <begin position="12"/>
        <end position="31"/>
    </location>
</feature>
<protein>
    <recommendedName>
        <fullName evidence="4">Integral membrane protein</fullName>
    </recommendedName>
</protein>
<feature type="transmembrane region" description="Helical" evidence="2">
    <location>
        <begin position="37"/>
        <end position="57"/>
    </location>
</feature>
<reference evidence="3" key="1">
    <citation type="submission" date="2024-06" db="EMBL/GenBank/DDBJ databases">
        <title>Streptomyces sp. strain HUAS MG91 genome sequences.</title>
        <authorList>
            <person name="Mo P."/>
        </authorList>
    </citation>
    <scope>NUCLEOTIDE SEQUENCE</scope>
    <source>
        <strain evidence="3">HUAS MG91</strain>
    </source>
</reference>
<evidence type="ECO:0000256" key="1">
    <source>
        <dbReference type="SAM" id="MobiDB-lite"/>
    </source>
</evidence>
<proteinExistence type="predicted"/>
<keyword evidence="2" id="KW-0812">Transmembrane</keyword>
<name>A0AAU8J4S2_9ACTN</name>
<feature type="transmembrane region" description="Helical" evidence="2">
    <location>
        <begin position="109"/>
        <end position="129"/>
    </location>
</feature>
<sequence length="196" mass="21090">MERVHVFLARHFWAQLLLGVLGGAVLVQLLYPQGSFGVVLVRTAVMSVGGVCVALAMRRKERRAAGSTDGLISLDRRLRTGDVPADPAERQAMRRLVDQRLHRTRHRRAALAFLTCLFVGITVLTALTAGPRQTIGFAIVTVVFLSWMSYAGSLNNRRLHTMDAALGGAPAGLGSPATDGTPLAHEAVPGPPHRMP</sequence>
<dbReference type="KEGG" id="stac:ABII15_35225"/>
<evidence type="ECO:0008006" key="4">
    <source>
        <dbReference type="Google" id="ProtNLM"/>
    </source>
</evidence>
<dbReference type="RefSeq" id="WP_353946337.1">
    <property type="nucleotide sequence ID" value="NZ_CP159534.1"/>
</dbReference>
<evidence type="ECO:0000313" key="3">
    <source>
        <dbReference type="EMBL" id="XCJ74901.1"/>
    </source>
</evidence>
<keyword evidence="2" id="KW-0472">Membrane</keyword>
<accession>A0AAU8J4S2</accession>
<feature type="transmembrane region" description="Helical" evidence="2">
    <location>
        <begin position="135"/>
        <end position="152"/>
    </location>
</feature>
<organism evidence="3">
    <name type="scientific">Streptomyces tabacisoli</name>
    <dbReference type="NCBI Taxonomy" id="3156398"/>
    <lineage>
        <taxon>Bacteria</taxon>
        <taxon>Bacillati</taxon>
        <taxon>Actinomycetota</taxon>
        <taxon>Actinomycetes</taxon>
        <taxon>Kitasatosporales</taxon>
        <taxon>Streptomycetaceae</taxon>
        <taxon>Streptomyces</taxon>
    </lineage>
</organism>
<dbReference type="AlphaFoldDB" id="A0AAU8J4S2"/>
<feature type="region of interest" description="Disordered" evidence="1">
    <location>
        <begin position="172"/>
        <end position="196"/>
    </location>
</feature>